<evidence type="ECO:0000256" key="1">
    <source>
        <dbReference type="SAM" id="MobiDB-lite"/>
    </source>
</evidence>
<evidence type="ECO:0000259" key="2">
    <source>
        <dbReference type="Pfam" id="PF04986"/>
    </source>
</evidence>
<evidence type="ECO:0000313" key="4">
    <source>
        <dbReference type="Proteomes" id="UP001433071"/>
    </source>
</evidence>
<proteinExistence type="predicted"/>
<sequence>MVEMGRFFELSNRLIDIEDGTVRLSYRTRQSAKVMAVSPDEFIRRSLLHVRFCVRLRLSRQDATADSADHVAHTGGGDNEGAGGFMIPLPSQMRI</sequence>
<gene>
    <name evidence="3" type="ORF">NKI36_30555</name>
</gene>
<keyword evidence="4" id="KW-1185">Reference proteome</keyword>
<feature type="region of interest" description="Disordered" evidence="1">
    <location>
        <begin position="65"/>
        <end position="95"/>
    </location>
</feature>
<dbReference type="EMBL" id="JAMYQB010000043">
    <property type="protein sequence ID" value="MER9408332.1"/>
    <property type="molecule type" value="Genomic_DNA"/>
</dbReference>
<comment type="caution">
    <text evidence="3">The sequence shown here is derived from an EMBL/GenBank/DDBJ whole genome shotgun (WGS) entry which is preliminary data.</text>
</comment>
<organism evidence="3 4">
    <name type="scientific">Mesorhizobium caraganae</name>
    <dbReference type="NCBI Taxonomy" id="483206"/>
    <lineage>
        <taxon>Bacteria</taxon>
        <taxon>Pseudomonadati</taxon>
        <taxon>Pseudomonadota</taxon>
        <taxon>Alphaproteobacteria</taxon>
        <taxon>Hyphomicrobiales</taxon>
        <taxon>Phyllobacteriaceae</taxon>
        <taxon>Mesorhizobium</taxon>
    </lineage>
</organism>
<feature type="domain" description="Transposase IS801/IS1294" evidence="2">
    <location>
        <begin position="12"/>
        <end position="50"/>
    </location>
</feature>
<dbReference type="Pfam" id="PF04986">
    <property type="entry name" value="Y2_Tnp"/>
    <property type="match status" value="1"/>
</dbReference>
<accession>A0ABV1Z896</accession>
<reference evidence="3 4" key="1">
    <citation type="journal article" date="2024" name="Proc. Natl. Acad. Sci. U.S.A.">
        <title>The evolutionary genomics of adaptation to stress in wild rhizobium bacteria.</title>
        <authorList>
            <person name="Kehlet-Delgado H."/>
            <person name="Montoya A.P."/>
            <person name="Jensen K.T."/>
            <person name="Wendlandt C.E."/>
            <person name="Dexheimer C."/>
            <person name="Roberts M."/>
            <person name="Torres Martinez L."/>
            <person name="Friesen M.L."/>
            <person name="Griffitts J.S."/>
            <person name="Porter S.S."/>
        </authorList>
    </citation>
    <scope>NUCLEOTIDE SEQUENCE [LARGE SCALE GENOMIC DNA]</scope>
    <source>
        <strain evidence="3 4">M0641</strain>
    </source>
</reference>
<evidence type="ECO:0000313" key="3">
    <source>
        <dbReference type="EMBL" id="MER9408332.1"/>
    </source>
</evidence>
<feature type="compositionally biased region" description="Gly residues" evidence="1">
    <location>
        <begin position="74"/>
        <end position="84"/>
    </location>
</feature>
<name>A0ABV1Z896_9HYPH</name>
<protein>
    <submittedName>
        <fullName evidence="3">Transposase</fullName>
    </submittedName>
</protein>
<dbReference type="Proteomes" id="UP001433071">
    <property type="component" value="Unassembled WGS sequence"/>
</dbReference>
<dbReference type="InterPro" id="IPR007069">
    <property type="entry name" value="Transposase_32"/>
</dbReference>